<dbReference type="EMBL" id="JBHFEH010000032">
    <property type="protein sequence ID" value="KAL2051726.1"/>
    <property type="molecule type" value="Genomic_DNA"/>
</dbReference>
<feature type="transmembrane region" description="Helical" evidence="1">
    <location>
        <begin position="21"/>
        <end position="39"/>
    </location>
</feature>
<accession>A0ABR4B3Z1</accession>
<organism evidence="2 3">
    <name type="scientific">Lepraria finkii</name>
    <dbReference type="NCBI Taxonomy" id="1340010"/>
    <lineage>
        <taxon>Eukaryota</taxon>
        <taxon>Fungi</taxon>
        <taxon>Dikarya</taxon>
        <taxon>Ascomycota</taxon>
        <taxon>Pezizomycotina</taxon>
        <taxon>Lecanoromycetes</taxon>
        <taxon>OSLEUM clade</taxon>
        <taxon>Lecanoromycetidae</taxon>
        <taxon>Lecanorales</taxon>
        <taxon>Lecanorineae</taxon>
        <taxon>Stereocaulaceae</taxon>
        <taxon>Lepraria</taxon>
    </lineage>
</organism>
<keyword evidence="1" id="KW-0472">Membrane</keyword>
<keyword evidence="1" id="KW-0812">Transmembrane</keyword>
<proteinExistence type="predicted"/>
<evidence type="ECO:0000313" key="2">
    <source>
        <dbReference type="EMBL" id="KAL2051726.1"/>
    </source>
</evidence>
<name>A0ABR4B3Z1_9LECA</name>
<reference evidence="2 3" key="1">
    <citation type="submission" date="2024-09" db="EMBL/GenBank/DDBJ databases">
        <title>Rethinking Asexuality: The Enigmatic Case of Functional Sexual Genes in Lepraria (Stereocaulaceae).</title>
        <authorList>
            <person name="Doellman M."/>
            <person name="Sun Y."/>
            <person name="Barcenas-Pena A."/>
            <person name="Lumbsch H.T."/>
            <person name="Grewe F."/>
        </authorList>
    </citation>
    <scope>NUCLEOTIDE SEQUENCE [LARGE SCALE GENOMIC DNA]</scope>
    <source>
        <strain evidence="2 3">Grewe 0041</strain>
    </source>
</reference>
<sequence>MRVSDGKAGRGGLSRLWKRTLKIAGTNMMIAFAGQWLLWGAFIYNASTDFYPGSLLGESATWAATLFTIAIVRALNGGPNS</sequence>
<gene>
    <name evidence="2" type="ORF">ABVK25_007882</name>
</gene>
<keyword evidence="1" id="KW-1133">Transmembrane helix</keyword>
<keyword evidence="3" id="KW-1185">Reference proteome</keyword>
<protein>
    <submittedName>
        <fullName evidence="2">Uncharacterized protein</fullName>
    </submittedName>
</protein>
<evidence type="ECO:0000256" key="1">
    <source>
        <dbReference type="SAM" id="Phobius"/>
    </source>
</evidence>
<evidence type="ECO:0000313" key="3">
    <source>
        <dbReference type="Proteomes" id="UP001590951"/>
    </source>
</evidence>
<comment type="caution">
    <text evidence="2">The sequence shown here is derived from an EMBL/GenBank/DDBJ whole genome shotgun (WGS) entry which is preliminary data.</text>
</comment>
<feature type="transmembrane region" description="Helical" evidence="1">
    <location>
        <begin position="59"/>
        <end position="76"/>
    </location>
</feature>
<dbReference type="Proteomes" id="UP001590951">
    <property type="component" value="Unassembled WGS sequence"/>
</dbReference>